<dbReference type="STRING" id="765912.Thimo_3172"/>
<dbReference type="PIRSF" id="PIRSF038980">
    <property type="entry name" value="A2M_bac"/>
    <property type="match status" value="1"/>
</dbReference>
<dbReference type="InterPro" id="IPR041246">
    <property type="entry name" value="Bact_MG10"/>
</dbReference>
<dbReference type="InterPro" id="IPR026284">
    <property type="entry name" value="A2MG_proteobact"/>
</dbReference>
<dbReference type="Gene3D" id="2.60.40.1930">
    <property type="match status" value="1"/>
</dbReference>
<dbReference type="PANTHER" id="PTHR40094:SF1">
    <property type="entry name" value="UBIQUITIN DOMAIN-CONTAINING PROTEIN"/>
    <property type="match status" value="1"/>
</dbReference>
<dbReference type="Gene3D" id="3.50.4.10">
    <property type="entry name" value="Hepatocyte Growth Factor"/>
    <property type="match status" value="1"/>
</dbReference>
<dbReference type="CDD" id="cd01100">
    <property type="entry name" value="APPLE_Factor_XI_like"/>
    <property type="match status" value="1"/>
</dbReference>
<evidence type="ECO:0000313" key="7">
    <source>
        <dbReference type="Proteomes" id="UP000010816"/>
    </source>
</evidence>
<dbReference type="Pfam" id="PF17962">
    <property type="entry name" value="bMG6"/>
    <property type="match status" value="1"/>
</dbReference>
<dbReference type="GO" id="GO:0006508">
    <property type="term" value="P:proteolysis"/>
    <property type="evidence" value="ECO:0007669"/>
    <property type="project" value="InterPro"/>
</dbReference>
<organism evidence="6 7">
    <name type="scientific">Thioflavicoccus mobilis 8321</name>
    <dbReference type="NCBI Taxonomy" id="765912"/>
    <lineage>
        <taxon>Bacteria</taxon>
        <taxon>Pseudomonadati</taxon>
        <taxon>Pseudomonadota</taxon>
        <taxon>Gammaproteobacteria</taxon>
        <taxon>Chromatiales</taxon>
        <taxon>Chromatiaceae</taxon>
        <taxon>Thioflavicoccus</taxon>
    </lineage>
</organism>
<keyword evidence="4" id="KW-1015">Disulfide bond</keyword>
<dbReference type="InterPro" id="IPR008930">
    <property type="entry name" value="Terpenoid_cyclase/PrenylTrfase"/>
</dbReference>
<evidence type="ECO:0000256" key="1">
    <source>
        <dbReference type="ARBA" id="ARBA00010556"/>
    </source>
</evidence>
<dbReference type="Pfam" id="PF21142">
    <property type="entry name" value="A2M_bMG2"/>
    <property type="match status" value="1"/>
</dbReference>
<evidence type="ECO:0000256" key="2">
    <source>
        <dbReference type="ARBA" id="ARBA00022729"/>
    </source>
</evidence>
<dbReference type="Gene3D" id="1.50.10.20">
    <property type="match status" value="1"/>
</dbReference>
<dbReference type="InterPro" id="IPR051802">
    <property type="entry name" value="YfhM-like"/>
</dbReference>
<dbReference type="GO" id="GO:0005615">
    <property type="term" value="C:extracellular space"/>
    <property type="evidence" value="ECO:0007669"/>
    <property type="project" value="InterPro"/>
</dbReference>
<evidence type="ECO:0000313" key="6">
    <source>
        <dbReference type="EMBL" id="AGA91852.1"/>
    </source>
</evidence>
<dbReference type="PROSITE" id="PS50948">
    <property type="entry name" value="PAN"/>
    <property type="match status" value="1"/>
</dbReference>
<dbReference type="Pfam" id="PF17972">
    <property type="entry name" value="bMG5"/>
    <property type="match status" value="1"/>
</dbReference>
<dbReference type="PATRIC" id="fig|765912.4.peg.3102"/>
<dbReference type="KEGG" id="tmb:Thimo_3172"/>
<evidence type="ECO:0000259" key="5">
    <source>
        <dbReference type="PROSITE" id="PS50948"/>
    </source>
</evidence>
<dbReference type="SUPFAM" id="SSF48239">
    <property type="entry name" value="Terpenoid cyclases/Protein prenyltransferases"/>
    <property type="match status" value="1"/>
</dbReference>
<dbReference type="SMART" id="SM01359">
    <property type="entry name" value="A2M_N_2"/>
    <property type="match status" value="1"/>
</dbReference>
<dbReference type="SMART" id="SM00223">
    <property type="entry name" value="APPLE"/>
    <property type="match status" value="1"/>
</dbReference>
<protein>
    <submittedName>
        <fullName evidence="6">Large extracellular alpha-helical protein</fullName>
    </submittedName>
</protein>
<evidence type="ECO:0000256" key="3">
    <source>
        <dbReference type="ARBA" id="ARBA00022737"/>
    </source>
</evidence>
<dbReference type="Pfam" id="PF07678">
    <property type="entry name" value="TED_complement"/>
    <property type="match status" value="1"/>
</dbReference>
<dbReference type="GO" id="GO:0004866">
    <property type="term" value="F:endopeptidase inhibitor activity"/>
    <property type="evidence" value="ECO:0007669"/>
    <property type="project" value="InterPro"/>
</dbReference>
<dbReference type="eggNOG" id="COG2373">
    <property type="taxonomic scope" value="Bacteria"/>
</dbReference>
<dbReference type="RefSeq" id="WP_015281980.1">
    <property type="nucleotide sequence ID" value="NC_019940.1"/>
</dbReference>
<dbReference type="SUPFAM" id="SSF57414">
    <property type="entry name" value="Hairpin loop containing domain-like"/>
    <property type="match status" value="1"/>
</dbReference>
<dbReference type="InterPro" id="IPR049120">
    <property type="entry name" value="A2M_bMG2"/>
</dbReference>
<evidence type="ECO:0000256" key="4">
    <source>
        <dbReference type="ARBA" id="ARBA00023157"/>
    </source>
</evidence>
<dbReference type="InterPro" id="IPR021868">
    <property type="entry name" value="Alpha_2_Macroglob_MG3"/>
</dbReference>
<dbReference type="InterPro" id="IPR011625">
    <property type="entry name" value="A2M_N_BRD"/>
</dbReference>
<dbReference type="InterPro" id="IPR003609">
    <property type="entry name" value="Pan_app"/>
</dbReference>
<dbReference type="InterPro" id="IPR000177">
    <property type="entry name" value="Apple"/>
</dbReference>
<accession>L0H1B6</accession>
<dbReference type="SUPFAM" id="SSF48452">
    <property type="entry name" value="TPR-like"/>
    <property type="match status" value="1"/>
</dbReference>
<gene>
    <name evidence="6" type="ORF">Thimo_3172</name>
</gene>
<dbReference type="Pfam" id="PF17973">
    <property type="entry name" value="bMG10"/>
    <property type="match status" value="1"/>
</dbReference>
<dbReference type="EMBL" id="CP003051">
    <property type="protein sequence ID" value="AGA91852.1"/>
    <property type="molecule type" value="Genomic_DNA"/>
</dbReference>
<dbReference type="PANTHER" id="PTHR40094">
    <property type="entry name" value="ALPHA-2-MACROGLOBULIN HOMOLOG"/>
    <property type="match status" value="1"/>
</dbReference>
<dbReference type="Pfam" id="PF11974">
    <property type="entry name" value="bMG3"/>
    <property type="match status" value="1"/>
</dbReference>
<dbReference type="Pfam" id="PF00024">
    <property type="entry name" value="PAN_1"/>
    <property type="match status" value="1"/>
</dbReference>
<dbReference type="InterPro" id="IPR002890">
    <property type="entry name" value="MG2"/>
</dbReference>
<feature type="domain" description="Apple" evidence="5">
    <location>
        <begin position="21"/>
        <end position="116"/>
    </location>
</feature>
<dbReference type="InterPro" id="IPR011990">
    <property type="entry name" value="TPR-like_helical_dom_sf"/>
</dbReference>
<dbReference type="InterPro" id="IPR011626">
    <property type="entry name" value="Alpha-macroglobulin_TED"/>
</dbReference>
<dbReference type="InterPro" id="IPR047565">
    <property type="entry name" value="Alpha-macroglob_thiol-ester_cl"/>
</dbReference>
<sequence length="1836" mass="195384">MPASPPRILALRFVLVLLTLCLLAPWLPTAAGAGRDLILIDGADYFGHDYATRKDLSQADCQAACLGDARCRSFTYNVKTRWCFLKSDFGELRPFAGAVTGRILTGSPATRAERRAARLGELGLLPRGYADEARRLAASVAAAPTQGGTPPAPLVEAQAALDAGNTTKALGLYKQALRQAPEDPSLWAAAARAALAAKTDDWRARERYRKQASAAAINAYLRAEGDAERATALALLGRALAARSAWQAAIRADRASLALVEDRTVRARYDRLLAAHGFRILDHRVDAEAASPRICLQFSQPLPQRSPELADFVTVPGHPELAVEVEEQQVCIDGARHGERYHIVVRAGLPAADGERLTRPAELDVYVRDRAPAVRFLGRAYVLPKGGEAAIPFVSVNTDEVAATLYRIGDRALAPTIGDGTFLKPLEEYETRRIREQSGERLWSGTVTVAAELNKDVTTAVPIGELIADLEPGVYILTARPARVPDEDQAATQWFVVSDIGLGAFSGADGLHVVARALSTAAPLADLEVRLVARNNEVLAPATTDGAGLAEIPAGLLRGSGGQAPALLVAEGPDGDYGFLDLTKTPFDLTDRGVAGRPAPRPLDVYLVTERGVYRPGESVRITALLRDDRARALADLPLTLIVRRPDGVEHTRVLTEDGGLGGRTLTLDLLPSAMRGTWRVAAYGDPQAPALAEQPFAVEDFRPERLDFELAAPPGPIDPAAPPTVTLAARFLYGAPAGDLKVSGTTLLRPVTELADHPGFRFGLADEEAEPVSAPLPGTRTDATGQASLVPVLPEAPSLTRPQVAEVRVEVADTGGRPVERVLERPVAGEAPRIGIRPQFRERVAQGGVAAFDLIGVGPDGARAPLDGLSWTLAKVNRTFQWYRLDGRWDYEPIVSRQRVASGTLDLVADEPGHVEAAVDWGEYVLEVTDPSGVALPASVTFEAGWYVAPTAVDTPDRVEVALDKDRYRIGETARVHIAPRFAGQALILVLDDRLIAMRAVTVPESGTTLELPVTADWGPGAYVTAVVYRPMDLAEKQMPGRALGLAWAGVDPGERHLAVHLGHPEEVAPRGPLPLEVAIDNLPAGAEAYVTVAAVDVGILNLTGFQAPAPDDWYLGQRRLGVEIRDLYGQLIDRMQGARGQVRSGGGAGTLRLSGPPPTERLLALFSGIRPVDADGHATIDFELPDFNGTVRLMAMAWSANGVGHAVEDLIVRDPIVIEAALPGFLAPGDHSRLRLDLTQVEGPPGDAALSVTSAHGHVQIAPEYFSDQANQRVTLARDERTVAEIPIAAMTPGEDQLEVFIKTHSGLVLHKTLTLAVRDATPPVVETAVVPLPPGGQLTLGPERLGELVPGTGTLSLAIDGALGLDVPGLVRALDRYPYGCAEQLTSRALPLLYLDSVALNAGLGAKGGADAEAPQRIREAIAAVLAKQAAQGSFGAWGPGEGDLWLDAYVSDFLTRAREEGYEVKDTAFRAALDNLANRVAYGGEFDTGGEDIAYALYVLARNGRAIIGDLRYYAAAKLDDFATPLARAQLGAALALYGDRPRAEAAFASALALLARQADDGGWRTDYGSPLRDAAAVATLLAETGIRPGDLAGLGERLAALRAERPLTSTQEEAWLLLAAHALTSGATAPQLEVAGRHRDGPLYRRIDEGTLADEPLVIANVGERPLAAAVTRRGQPLVAPPAGGQGYRITRAYYDLDGRSADPARVAQGARLVVVVSVAADAPRAARLLVQDPLPAGFEIDNPHLLRAGDLTGLPWLDLSAAPAHEEFRSDRFVAALERGAKDPASFQLAYRVRAVSPGRFAHPAATVEDMYRPAQRAWTDAGEVEVTAP</sequence>
<dbReference type="InterPro" id="IPR041462">
    <property type="entry name" value="Bact_A2M_MG6"/>
</dbReference>
<dbReference type="Pfam" id="PF00207">
    <property type="entry name" value="A2M"/>
    <property type="match status" value="1"/>
</dbReference>
<keyword evidence="7" id="KW-1185">Reference proteome</keyword>
<dbReference type="OrthoDB" id="9767116at2"/>
<keyword evidence="3" id="KW-0677">Repeat</keyword>
<dbReference type="InterPro" id="IPR001599">
    <property type="entry name" value="Macroglobln_a2"/>
</dbReference>
<keyword evidence="2" id="KW-0732">Signal</keyword>
<dbReference type="Pfam" id="PF07703">
    <property type="entry name" value="A2M_BRD"/>
    <property type="match status" value="1"/>
</dbReference>
<dbReference type="Proteomes" id="UP000010816">
    <property type="component" value="Chromosome"/>
</dbReference>
<reference evidence="6 7" key="1">
    <citation type="submission" date="2011-09" db="EMBL/GenBank/DDBJ databases">
        <title>Complete sequence of chromosome of Thioflavicoccus mobilis 8321.</title>
        <authorList>
            <consortium name="US DOE Joint Genome Institute"/>
            <person name="Lucas S."/>
            <person name="Han J."/>
            <person name="Lapidus A."/>
            <person name="Cheng J.-F."/>
            <person name="Goodwin L."/>
            <person name="Pitluck S."/>
            <person name="Peters L."/>
            <person name="Ovchinnikova G."/>
            <person name="Lu M."/>
            <person name="Detter J.C."/>
            <person name="Han C."/>
            <person name="Tapia R."/>
            <person name="Land M."/>
            <person name="Hauser L."/>
            <person name="Kyrpides N."/>
            <person name="Ivanova N."/>
            <person name="Pagani I."/>
            <person name="Vogl K."/>
            <person name="Liu Z."/>
            <person name="Imhoff J."/>
            <person name="Thiel V."/>
            <person name="Frigaard N.-U."/>
            <person name="Bryant D."/>
            <person name="Woyke T."/>
        </authorList>
    </citation>
    <scope>NUCLEOTIDE SEQUENCE [LARGE SCALE GENOMIC DNA]</scope>
    <source>
        <strain evidence="6 7">8321</strain>
    </source>
</reference>
<proteinExistence type="inferred from homology"/>
<dbReference type="SMART" id="SM01360">
    <property type="entry name" value="A2M"/>
    <property type="match status" value="1"/>
</dbReference>
<dbReference type="InterPro" id="IPR041203">
    <property type="entry name" value="Bact_A2M_MG5"/>
</dbReference>
<dbReference type="SMART" id="SM01419">
    <property type="entry name" value="Thiol-ester_cl"/>
    <property type="match status" value="1"/>
</dbReference>
<name>L0H1B6_9GAMM</name>
<dbReference type="HOGENOM" id="CLU_000965_1_0_6"/>
<dbReference type="Pfam" id="PF01835">
    <property type="entry name" value="MG2"/>
    <property type="match status" value="1"/>
</dbReference>
<comment type="similarity">
    <text evidence="1">Belongs to the protease inhibitor I39 (alpha-2-macroglobulin) family. Bacterial alpha-2-macroglobulin subfamily.</text>
</comment>
<dbReference type="CDD" id="cd02891">
    <property type="entry name" value="A2M_like"/>
    <property type="match status" value="1"/>
</dbReference>